<dbReference type="EC" id="3.5.1.1" evidence="2"/>
<dbReference type="AlphaFoldDB" id="A0A0M1VSE6"/>
<evidence type="ECO:0000313" key="10">
    <source>
        <dbReference type="EMBL" id="EEO39581.1"/>
    </source>
</evidence>
<evidence type="ECO:0000313" key="11">
    <source>
        <dbReference type="Proteomes" id="UP000004925"/>
    </source>
</evidence>
<sequence length="336" mass="37647">MEDKVLIINTGGTIGMVGKPLRPAYNWFEITKGYSMLEKFPTDYFQFEKLIDSSDVTTDFWIKLVEVIEKNYDKYLGFVILHGTDTMAYTGSMLSFLLKNLAKPIILTGAQAPMVNPRSDGLQNLINSIYIAGHKLFDIPLIPEVCICFRDSLLRANRSKKTDSNNYYGFSSPNYNPLAEIATEIKVISDRILKVPTEKFYVEKNIDANVLLLELFPGLNSKYISDFIESNKNIKALILKTYGSGNTPTSEDFIETLKSISKKDIPILDITQCISGSVKMPLYESTDKLSKLGIINGSDITSEAGLTKMMYLLGKKLNLEEIKNAFTISICGEQTV</sequence>
<comment type="similarity">
    <text evidence="1">Belongs to the asparaginase 1 family.</text>
</comment>
<dbReference type="RefSeq" id="WP_005889916.1">
    <property type="nucleotide sequence ID" value="NZ_KQ235735.1"/>
</dbReference>
<accession>A0A0M1VSE6</accession>
<dbReference type="PANTHER" id="PTHR11707:SF28">
    <property type="entry name" value="60 KDA LYSOPHOSPHOLIPASE"/>
    <property type="match status" value="1"/>
</dbReference>
<dbReference type="FunFam" id="3.40.50.40:FF:000001">
    <property type="entry name" value="L-asparaginase 1"/>
    <property type="match status" value="1"/>
</dbReference>
<protein>
    <recommendedName>
        <fullName evidence="2">asparaginase</fullName>
        <ecNumber evidence="2">3.5.1.1</ecNumber>
    </recommendedName>
</protein>
<feature type="active site" description="O-isoaspartyl threonine intermediate" evidence="4">
    <location>
        <position position="13"/>
    </location>
</feature>
<evidence type="ECO:0000259" key="8">
    <source>
        <dbReference type="Pfam" id="PF00710"/>
    </source>
</evidence>
<dbReference type="PANTHER" id="PTHR11707">
    <property type="entry name" value="L-ASPARAGINASE"/>
    <property type="match status" value="1"/>
</dbReference>
<dbReference type="InterPro" id="IPR036152">
    <property type="entry name" value="Asp/glu_Ase-like_sf"/>
</dbReference>
<dbReference type="InterPro" id="IPR037152">
    <property type="entry name" value="L-asparaginase_N_sf"/>
</dbReference>
<dbReference type="GO" id="GO:0004067">
    <property type="term" value="F:asparaginase activity"/>
    <property type="evidence" value="ECO:0007669"/>
    <property type="project" value="UniProtKB-UniRule"/>
</dbReference>
<dbReference type="HOGENOM" id="CLU_019134_2_2_0"/>
<dbReference type="PRINTS" id="PR00139">
    <property type="entry name" value="ASNGLNASE"/>
</dbReference>
<reference evidence="10 11" key="1">
    <citation type="submission" date="2011-10" db="EMBL/GenBank/DDBJ databases">
        <title>The Genome Sequence of Fusobacterium sp. 4_1_13.</title>
        <authorList>
            <consortium name="The Broad Institute Genome Sequencing Platform"/>
            <person name="Earl A."/>
            <person name="Ward D."/>
            <person name="Feldgarden M."/>
            <person name="Gevers D."/>
            <person name="Strauss J."/>
            <person name="Ambrose C."/>
            <person name="Allen-Vercoe E."/>
            <person name="Young S.K."/>
            <person name="Zeng Q."/>
            <person name="Gargeya S."/>
            <person name="Fitzgerald M."/>
            <person name="Haas B."/>
            <person name="Abouelleil A."/>
            <person name="Alvarado L."/>
            <person name="Arachchi H.M."/>
            <person name="Berlin A."/>
            <person name="Brown A."/>
            <person name="Chapman S.B."/>
            <person name="Chen Z."/>
            <person name="Dunbar C."/>
            <person name="Freedman E."/>
            <person name="Gearin G."/>
            <person name="Goldberg J."/>
            <person name="Griggs A."/>
            <person name="Gujja S."/>
            <person name="Heiman D."/>
            <person name="Howarth C."/>
            <person name="Larson L."/>
            <person name="Lui A."/>
            <person name="MacDonald P.J."/>
            <person name="Montmayeur A."/>
            <person name="Murphy C."/>
            <person name="Neiman D."/>
            <person name="Pearson M."/>
            <person name="Priest M."/>
            <person name="Roberts A."/>
            <person name="Saif S."/>
            <person name="Shea T."/>
            <person name="Shenoy N."/>
            <person name="Sisk P."/>
            <person name="Stolte C."/>
            <person name="Sykes S."/>
            <person name="Wortman J."/>
            <person name="Nusbaum C."/>
            <person name="Birren B."/>
        </authorList>
    </citation>
    <scope>NUCLEOTIDE SEQUENCE [LARGE SCALE GENOMIC DNA]</scope>
    <source>
        <strain evidence="10 11">4_1_13</strain>
    </source>
</reference>
<dbReference type="InterPro" id="IPR027474">
    <property type="entry name" value="L-asparaginase_N"/>
</dbReference>
<comment type="caution">
    <text evidence="10">The sequence shown here is derived from an EMBL/GenBank/DDBJ whole genome shotgun (WGS) entry which is preliminary data.</text>
</comment>
<feature type="binding site" evidence="5">
    <location>
        <position position="53"/>
    </location>
    <ligand>
        <name>substrate</name>
    </ligand>
</feature>
<dbReference type="Gene3D" id="3.40.50.1170">
    <property type="entry name" value="L-asparaginase, N-terminal domain"/>
    <property type="match status" value="1"/>
</dbReference>
<dbReference type="PROSITE" id="PS51732">
    <property type="entry name" value="ASN_GLN_ASE_3"/>
    <property type="match status" value="1"/>
</dbReference>
<dbReference type="InterPro" id="IPR020827">
    <property type="entry name" value="Asparaginase/glutaminase_AS1"/>
</dbReference>
<dbReference type="Pfam" id="PF17763">
    <property type="entry name" value="Asparaginase_C"/>
    <property type="match status" value="1"/>
</dbReference>
<name>A0A0M1VSE6_FUSVC</name>
<organism evidence="10 11">
    <name type="scientific">Fusobacterium vincentii 4_1_13</name>
    <dbReference type="NCBI Taxonomy" id="469606"/>
    <lineage>
        <taxon>Bacteria</taxon>
        <taxon>Fusobacteriati</taxon>
        <taxon>Fusobacteriota</taxon>
        <taxon>Fusobacteriia</taxon>
        <taxon>Fusobacteriales</taxon>
        <taxon>Fusobacteriaceae</taxon>
        <taxon>Fusobacterium</taxon>
    </lineage>
</organism>
<dbReference type="PIRSF" id="PIRSF001220">
    <property type="entry name" value="L-ASNase_gatD"/>
    <property type="match status" value="1"/>
</dbReference>
<dbReference type="PIRSF" id="PIRSF500176">
    <property type="entry name" value="L_ASNase"/>
    <property type="match status" value="1"/>
</dbReference>
<gene>
    <name evidence="10" type="ORF">FSCG_00294</name>
</gene>
<feature type="binding site" evidence="5">
    <location>
        <begin position="84"/>
        <end position="85"/>
    </location>
    <ligand>
        <name>substrate</name>
    </ligand>
</feature>
<evidence type="ECO:0000256" key="3">
    <source>
        <dbReference type="ARBA" id="ARBA00022801"/>
    </source>
</evidence>
<dbReference type="PROSITE" id="PS00917">
    <property type="entry name" value="ASN_GLN_ASE_2"/>
    <property type="match status" value="1"/>
</dbReference>
<evidence type="ECO:0000259" key="9">
    <source>
        <dbReference type="Pfam" id="PF17763"/>
    </source>
</evidence>
<dbReference type="SUPFAM" id="SSF53774">
    <property type="entry name" value="Glutaminase/Asparaginase"/>
    <property type="match status" value="1"/>
</dbReference>
<dbReference type="InterPro" id="IPR041725">
    <property type="entry name" value="L-asparaginase_I"/>
</dbReference>
<dbReference type="eggNOG" id="COG0252">
    <property type="taxonomic scope" value="Bacteria"/>
</dbReference>
<feature type="active site" evidence="6">
    <location>
        <position position="13"/>
    </location>
</feature>
<dbReference type="Gene3D" id="3.40.50.40">
    <property type="match status" value="1"/>
</dbReference>
<dbReference type="EMBL" id="ACDE02000013">
    <property type="protein sequence ID" value="EEO39581.1"/>
    <property type="molecule type" value="Genomic_DNA"/>
</dbReference>
<feature type="domain" description="L-asparaginase N-terminal" evidence="8">
    <location>
        <begin position="4"/>
        <end position="190"/>
    </location>
</feature>
<dbReference type="GeneID" id="79798645"/>
<dbReference type="InterPro" id="IPR006034">
    <property type="entry name" value="Asparaginase/glutaminase-like"/>
</dbReference>
<dbReference type="GO" id="GO:0009066">
    <property type="term" value="P:aspartate family amino acid metabolic process"/>
    <property type="evidence" value="ECO:0007669"/>
    <property type="project" value="UniProtKB-ARBA"/>
</dbReference>
<keyword evidence="3" id="KW-0378">Hydrolase</keyword>
<dbReference type="InterPro" id="IPR040919">
    <property type="entry name" value="Asparaginase_C"/>
</dbReference>
<evidence type="ECO:0000256" key="6">
    <source>
        <dbReference type="PROSITE-ProRule" id="PRU10099"/>
    </source>
</evidence>
<evidence type="ECO:0000256" key="4">
    <source>
        <dbReference type="PIRSR" id="PIRSR001220-1"/>
    </source>
</evidence>
<dbReference type="CDD" id="cd08963">
    <property type="entry name" value="L-asparaginase_I"/>
    <property type="match status" value="1"/>
</dbReference>
<dbReference type="SMART" id="SM00870">
    <property type="entry name" value="Asparaginase"/>
    <property type="match status" value="1"/>
</dbReference>
<evidence type="ECO:0000256" key="5">
    <source>
        <dbReference type="PIRSR" id="PIRSR001220-2"/>
    </source>
</evidence>
<feature type="active site" evidence="7">
    <location>
        <position position="84"/>
    </location>
</feature>
<dbReference type="Pfam" id="PF00710">
    <property type="entry name" value="Asparaginase"/>
    <property type="match status" value="1"/>
</dbReference>
<dbReference type="PROSITE" id="PS00144">
    <property type="entry name" value="ASN_GLN_ASE_1"/>
    <property type="match status" value="1"/>
</dbReference>
<evidence type="ECO:0000256" key="2">
    <source>
        <dbReference type="ARBA" id="ARBA00012920"/>
    </source>
</evidence>
<feature type="domain" description="Asparaginase/glutaminase C-terminal" evidence="9">
    <location>
        <begin position="209"/>
        <end position="326"/>
    </location>
</feature>
<dbReference type="SFLD" id="SFLDS00057">
    <property type="entry name" value="Glutaminase/Asparaginase"/>
    <property type="match status" value="1"/>
</dbReference>
<evidence type="ECO:0000256" key="1">
    <source>
        <dbReference type="ARBA" id="ARBA00010518"/>
    </source>
</evidence>
<dbReference type="InterPro" id="IPR027475">
    <property type="entry name" value="Asparaginase/glutaminase_AS2"/>
</dbReference>
<dbReference type="Proteomes" id="UP000004925">
    <property type="component" value="Unassembled WGS sequence"/>
</dbReference>
<proteinExistence type="inferred from homology"/>
<evidence type="ECO:0000256" key="7">
    <source>
        <dbReference type="PROSITE-ProRule" id="PRU10100"/>
    </source>
</evidence>
<dbReference type="InterPro" id="IPR027473">
    <property type="entry name" value="L-asparaginase_C"/>
</dbReference>